<evidence type="ECO:0000313" key="3">
    <source>
        <dbReference type="Proteomes" id="UP000530660"/>
    </source>
</evidence>
<proteinExistence type="predicted"/>
<evidence type="ECO:0000256" key="1">
    <source>
        <dbReference type="SAM" id="MobiDB-lite"/>
    </source>
</evidence>
<name>A0A7J7IL73_9RHOD</name>
<comment type="caution">
    <text evidence="2">The sequence shown here is derived from an EMBL/GenBank/DDBJ whole genome shotgun (WGS) entry which is preliminary data.</text>
</comment>
<organism evidence="2 3">
    <name type="scientific">Cyanidiococcus yangmingshanensis</name>
    <dbReference type="NCBI Taxonomy" id="2690220"/>
    <lineage>
        <taxon>Eukaryota</taxon>
        <taxon>Rhodophyta</taxon>
        <taxon>Bangiophyceae</taxon>
        <taxon>Cyanidiales</taxon>
        <taxon>Cyanidiaceae</taxon>
        <taxon>Cyanidiococcus</taxon>
    </lineage>
</organism>
<gene>
    <name evidence="2" type="ORF">F1559_004215</name>
</gene>
<dbReference type="Proteomes" id="UP000530660">
    <property type="component" value="Unassembled WGS sequence"/>
</dbReference>
<dbReference type="AlphaFoldDB" id="A0A7J7IL73"/>
<sequence>MEPPAQEQELSRALPPNCYEAATLERLNQAEEALLELYPLARDMVTKLAVLPPDEAALSGETERFLEVMTRVRGILGEAIATVREPWPFEGHDMPPQKLRELAVTADREQTDNVESVPIDAKVARSNGGVSSRRPE</sequence>
<reference evidence="2 3" key="1">
    <citation type="journal article" date="2020" name="J. Phycol.">
        <title>Comparative genome analysis reveals Cyanidiococcus gen. nov., a new extremophilic red algal genus sister to Cyanidioschyzon (Cyanidioschyzonaceae, Rhodophyta).</title>
        <authorList>
            <person name="Liu S.-L."/>
            <person name="Chiang Y.-R."/>
            <person name="Yoon H.S."/>
            <person name="Fu H.-Y."/>
        </authorList>
    </citation>
    <scope>NUCLEOTIDE SEQUENCE [LARGE SCALE GENOMIC DNA]</scope>
    <source>
        <strain evidence="2 3">THAL066</strain>
    </source>
</reference>
<dbReference type="EMBL" id="VWRR01000007">
    <property type="protein sequence ID" value="KAF6003384.1"/>
    <property type="molecule type" value="Genomic_DNA"/>
</dbReference>
<keyword evidence="3" id="KW-1185">Reference proteome</keyword>
<protein>
    <submittedName>
        <fullName evidence="2">Uncharacterized protein</fullName>
    </submittedName>
</protein>
<accession>A0A7J7IL73</accession>
<feature type="region of interest" description="Disordered" evidence="1">
    <location>
        <begin position="106"/>
        <end position="136"/>
    </location>
</feature>
<evidence type="ECO:0000313" key="2">
    <source>
        <dbReference type="EMBL" id="KAF6003384.1"/>
    </source>
</evidence>